<dbReference type="Proteomes" id="UP000257200">
    <property type="component" value="Unplaced"/>
</dbReference>
<evidence type="ECO:0000313" key="5">
    <source>
        <dbReference type="Proteomes" id="UP000257200"/>
    </source>
</evidence>
<dbReference type="STRING" id="80966.ENSAPOP00000023775"/>
<dbReference type="InterPro" id="IPR036048">
    <property type="entry name" value="Interleukin_8-like_sf"/>
</dbReference>
<dbReference type="InterPro" id="IPR001089">
    <property type="entry name" value="Chemokine_CXC"/>
</dbReference>
<dbReference type="SUPFAM" id="SSF54117">
    <property type="entry name" value="Interleukin 8-like chemokines"/>
    <property type="match status" value="1"/>
</dbReference>
<dbReference type="InParanoid" id="A0A3Q1H479"/>
<dbReference type="GO" id="GO:0005615">
    <property type="term" value="C:extracellular space"/>
    <property type="evidence" value="ECO:0007669"/>
    <property type="project" value="UniProtKB-KW"/>
</dbReference>
<dbReference type="Gene3D" id="2.40.50.40">
    <property type="match status" value="1"/>
</dbReference>
<evidence type="ECO:0000256" key="2">
    <source>
        <dbReference type="SAM" id="SignalP"/>
    </source>
</evidence>
<dbReference type="GO" id="GO:0008009">
    <property type="term" value="F:chemokine activity"/>
    <property type="evidence" value="ECO:0007669"/>
    <property type="project" value="InterPro"/>
</dbReference>
<accession>A0A3Q1H479</accession>
<dbReference type="PRINTS" id="PR00437">
    <property type="entry name" value="SMALLCYTKCXC"/>
</dbReference>
<reference evidence="4" key="1">
    <citation type="submission" date="2025-08" db="UniProtKB">
        <authorList>
            <consortium name="Ensembl"/>
        </authorList>
    </citation>
    <scope>IDENTIFICATION</scope>
</reference>
<organism evidence="4 5">
    <name type="scientific">Acanthochromis polyacanthus</name>
    <name type="common">spiny chromis</name>
    <dbReference type="NCBI Taxonomy" id="80966"/>
    <lineage>
        <taxon>Eukaryota</taxon>
        <taxon>Metazoa</taxon>
        <taxon>Chordata</taxon>
        <taxon>Craniata</taxon>
        <taxon>Vertebrata</taxon>
        <taxon>Euteleostomi</taxon>
        <taxon>Actinopterygii</taxon>
        <taxon>Neopterygii</taxon>
        <taxon>Teleostei</taxon>
        <taxon>Neoteleostei</taxon>
        <taxon>Acanthomorphata</taxon>
        <taxon>Ovalentaria</taxon>
        <taxon>Pomacentridae</taxon>
        <taxon>Acanthochromis</taxon>
    </lineage>
</organism>
<evidence type="ECO:0000259" key="3">
    <source>
        <dbReference type="SMART" id="SM00199"/>
    </source>
</evidence>
<feature type="signal peptide" evidence="2">
    <location>
        <begin position="1"/>
        <end position="20"/>
    </location>
</feature>
<feature type="domain" description="Chemokine interleukin-8-like" evidence="3">
    <location>
        <begin position="24"/>
        <end position="85"/>
    </location>
</feature>
<dbReference type="InterPro" id="IPR001811">
    <property type="entry name" value="Chemokine_IL8-like_dom"/>
</dbReference>
<dbReference type="Pfam" id="PF00048">
    <property type="entry name" value="IL8"/>
    <property type="match status" value="1"/>
</dbReference>
<keyword evidence="5" id="KW-1185">Reference proteome</keyword>
<keyword evidence="2" id="KW-0732">Signal</keyword>
<dbReference type="GeneTree" id="ENSGT00410000028337"/>
<sequence>MSGIMKVFLLIAVMFCISEAQLFGQQCLCQRLKNRIISKAEIKEIQVYKATIFCAKVEIVVTQKNGFRYCLNPELAPVKKLMEIMA</sequence>
<dbReference type="Ensembl" id="ENSAPOT00000010433.1">
    <property type="protein sequence ID" value="ENSAPOP00000023775.1"/>
    <property type="gene ID" value="ENSAPOG00000000143.1"/>
</dbReference>
<reference evidence="4" key="2">
    <citation type="submission" date="2025-09" db="UniProtKB">
        <authorList>
            <consortium name="Ensembl"/>
        </authorList>
    </citation>
    <scope>IDENTIFICATION</scope>
</reference>
<protein>
    <submittedName>
        <fullName evidence="4">C-X-C motif chemokine 9-like</fullName>
    </submittedName>
</protein>
<keyword evidence="1" id="KW-0202">Cytokine</keyword>
<dbReference type="AlphaFoldDB" id="A0A3Q1H479"/>
<evidence type="ECO:0000313" key="4">
    <source>
        <dbReference type="Ensembl" id="ENSAPOP00000023775.1"/>
    </source>
</evidence>
<proteinExistence type="predicted"/>
<dbReference type="PRINTS" id="PR00436">
    <property type="entry name" value="INTERLEUKIN8"/>
</dbReference>
<evidence type="ECO:0000256" key="1">
    <source>
        <dbReference type="ARBA" id="ARBA00022514"/>
    </source>
</evidence>
<name>A0A3Q1H479_9TELE</name>
<feature type="chain" id="PRO_5018702565" evidence="2">
    <location>
        <begin position="21"/>
        <end position="86"/>
    </location>
</feature>
<dbReference type="SMART" id="SM00199">
    <property type="entry name" value="SCY"/>
    <property type="match status" value="1"/>
</dbReference>
<dbReference type="GO" id="GO:0006955">
    <property type="term" value="P:immune response"/>
    <property type="evidence" value="ECO:0007669"/>
    <property type="project" value="InterPro"/>
</dbReference>